<dbReference type="RefSeq" id="XP_030992467.1">
    <property type="nucleotide sequence ID" value="XM_031143167.1"/>
</dbReference>
<evidence type="ECO:0000256" key="4">
    <source>
        <dbReference type="ARBA" id="ARBA00022989"/>
    </source>
</evidence>
<feature type="transmembrane region" description="Helical" evidence="7">
    <location>
        <begin position="724"/>
        <end position="741"/>
    </location>
</feature>
<dbReference type="InterPro" id="IPR050231">
    <property type="entry name" value="Iron_ascorbate_oxido_reductase"/>
</dbReference>
<evidence type="ECO:0000313" key="10">
    <source>
        <dbReference type="Proteomes" id="UP000319257"/>
    </source>
</evidence>
<dbReference type="InParanoid" id="A0A507AVL5"/>
<feature type="region of interest" description="Disordered" evidence="6">
    <location>
        <begin position="209"/>
        <end position="232"/>
    </location>
</feature>
<evidence type="ECO:0000256" key="5">
    <source>
        <dbReference type="ARBA" id="ARBA00023136"/>
    </source>
</evidence>
<keyword evidence="5 7" id="KW-0472">Membrane</keyword>
<keyword evidence="10" id="KW-1185">Reference proteome</keyword>
<comment type="similarity">
    <text evidence="2">Belongs to the iron/ascorbate-dependent oxidoreductase family.</text>
</comment>
<dbReference type="Gene3D" id="2.60.120.330">
    <property type="entry name" value="B-lactam Antibiotic, Isopenicillin N Synthase, Chain"/>
    <property type="match status" value="1"/>
</dbReference>
<evidence type="ECO:0000256" key="6">
    <source>
        <dbReference type="SAM" id="MobiDB-lite"/>
    </source>
</evidence>
<evidence type="ECO:0000256" key="2">
    <source>
        <dbReference type="ARBA" id="ARBA00008056"/>
    </source>
</evidence>
<dbReference type="AlphaFoldDB" id="A0A507AVL5"/>
<dbReference type="EMBL" id="SKBQ01000054">
    <property type="protein sequence ID" value="TPX10756.1"/>
    <property type="molecule type" value="Genomic_DNA"/>
</dbReference>
<dbReference type="STRING" id="1093900.A0A507AVL5"/>
<keyword evidence="3 7" id="KW-0812">Transmembrane</keyword>
<reference evidence="9 10" key="1">
    <citation type="submission" date="2019-06" db="EMBL/GenBank/DDBJ databases">
        <title>Draft genome sequence of the filamentous fungus Phialemoniopsis curvata isolated from diesel fuel.</title>
        <authorList>
            <person name="Varaljay V.A."/>
            <person name="Lyon W.J."/>
            <person name="Crouch A.L."/>
            <person name="Drake C.E."/>
            <person name="Hollomon J.M."/>
            <person name="Nadeau L.J."/>
            <person name="Nunn H.S."/>
            <person name="Stevenson B.S."/>
            <person name="Bojanowski C.L."/>
            <person name="Crookes-Goodson W.J."/>
        </authorList>
    </citation>
    <scope>NUCLEOTIDE SEQUENCE [LARGE SCALE GENOMIC DNA]</scope>
    <source>
        <strain evidence="9 10">D216</strain>
    </source>
</reference>
<keyword evidence="4 7" id="KW-1133">Transmembrane helix</keyword>
<dbReference type="Proteomes" id="UP000319257">
    <property type="component" value="Unassembled WGS sequence"/>
</dbReference>
<evidence type="ECO:0000313" key="9">
    <source>
        <dbReference type="EMBL" id="TPX10756.1"/>
    </source>
</evidence>
<dbReference type="SUPFAM" id="SSF144083">
    <property type="entry name" value="Magnesium transport protein CorA, transmembrane region"/>
    <property type="match status" value="1"/>
</dbReference>
<name>A0A507AVL5_9PEZI</name>
<dbReference type="Gene3D" id="1.20.58.340">
    <property type="entry name" value="Magnesium transport protein CorA, transmembrane region"/>
    <property type="match status" value="1"/>
</dbReference>
<comment type="caution">
    <text evidence="9">The sequence shown here is derived from an EMBL/GenBank/DDBJ whole genome shotgun (WGS) entry which is preliminary data.</text>
</comment>
<dbReference type="PANTHER" id="PTHR47990">
    <property type="entry name" value="2-OXOGLUTARATE (2OG) AND FE(II)-DEPENDENT OXYGENASE SUPERFAMILY PROTEIN-RELATED"/>
    <property type="match status" value="1"/>
</dbReference>
<dbReference type="Pfam" id="PF14226">
    <property type="entry name" value="DIOX_N"/>
    <property type="match status" value="1"/>
</dbReference>
<dbReference type="OrthoDB" id="3231000at2759"/>
<dbReference type="InterPro" id="IPR026992">
    <property type="entry name" value="DIOX_N"/>
</dbReference>
<dbReference type="GO" id="GO:0046873">
    <property type="term" value="F:metal ion transmembrane transporter activity"/>
    <property type="evidence" value="ECO:0007669"/>
    <property type="project" value="InterPro"/>
</dbReference>
<gene>
    <name evidence="9" type="ORF">E0L32_008325</name>
</gene>
<comment type="subcellular location">
    <subcellularLocation>
        <location evidence="1">Membrane</location>
        <topology evidence="1">Multi-pass membrane protein</topology>
    </subcellularLocation>
</comment>
<feature type="domain" description="Non-haem dioxygenase N-terminal" evidence="8">
    <location>
        <begin position="10"/>
        <end position="81"/>
    </location>
</feature>
<evidence type="ECO:0000256" key="7">
    <source>
        <dbReference type="SAM" id="Phobius"/>
    </source>
</evidence>
<protein>
    <recommendedName>
        <fullName evidence="8">Non-haem dioxygenase N-terminal domain-containing protein</fullName>
    </recommendedName>
</protein>
<dbReference type="InterPro" id="IPR027443">
    <property type="entry name" value="IPNS-like_sf"/>
</dbReference>
<dbReference type="InterPro" id="IPR045863">
    <property type="entry name" value="CorA_TM1_TM2"/>
</dbReference>
<evidence type="ECO:0000256" key="3">
    <source>
        <dbReference type="ARBA" id="ARBA00022692"/>
    </source>
</evidence>
<dbReference type="SUPFAM" id="SSF51197">
    <property type="entry name" value="Clavaminate synthase-like"/>
    <property type="match status" value="1"/>
</dbReference>
<evidence type="ECO:0000259" key="8">
    <source>
        <dbReference type="Pfam" id="PF14226"/>
    </source>
</evidence>
<accession>A0A507AVL5</accession>
<dbReference type="InterPro" id="IPR002523">
    <property type="entry name" value="MgTranspt_CorA/ZnTranspt_ZntB"/>
</dbReference>
<sequence length="790" mass="88524">MDAQEDDQIPTADLVVVSYDSLRRGEHAEVTALFSACTERGFFYLDLTGEDNLVVVEQLFGVAKEYFSKPLEEKLKDMHSEQDVFHICGRYPTADTQLIVPEGIRQNWSLIANFIEQSHKIAKTVLNRLSTCLALELKAQDDNRIDLAAPHDPNLASTSTAVLQCYPTKDLKPETSAGHFAHTDAGSVSVLFMSHWGLQVHSSVRDRGTVPAPQFIPQPPDQPTASSPQANIPSITIQGMDDVNNSRSSTKSIHLYKFSILPNGLGYHHQNLARFLAQLMETEESAFQPSKSHDDFVTAFRFVQRNGYGTESRLPRNSGATGPNSYVKSWQLESPPKHLQTCEDLHRHQLALKHESPGQVLFLRGFPSPEWVGLIGSKYHVDPEFFSRYLDFRSMEDRSNSVCAPLLPSREWNIIELSVPRVGLWSSLGPYGSLTSLKSVRLSSAAALAERHHLIEIGSVVPVGSTMIRAIHILDKSHFAVEQKILICLQPPDKKRGWTALVWTDEGTKAGVDFLEGPLATILQLSQPFKASLLPIIDYTPMMGLKAHLISKHLPDDSPGHSHSSALPLDFGCSIRNTLASKDPFYALSEIFTLAASAEKAFLDRVELKLEAAITPDHTTPISHNDRLENLRYLHVLLQRRGRRIHATLQAIRNTGQIHSKWPQSNEESAACARKGTELDMEHLHEQAERLSRHCQNEIAVLMNSIVILESVKAIRQAERVEKITFLAFLFVPMSLVSSFFSMNVPELQSVPLWSWFATSLVLVIGTVGYYLIEDVRMPWKALKEWLPRR</sequence>
<feature type="transmembrane region" description="Helical" evidence="7">
    <location>
        <begin position="753"/>
        <end position="773"/>
    </location>
</feature>
<organism evidence="9 10">
    <name type="scientific">Thyridium curvatum</name>
    <dbReference type="NCBI Taxonomy" id="1093900"/>
    <lineage>
        <taxon>Eukaryota</taxon>
        <taxon>Fungi</taxon>
        <taxon>Dikarya</taxon>
        <taxon>Ascomycota</taxon>
        <taxon>Pezizomycotina</taxon>
        <taxon>Sordariomycetes</taxon>
        <taxon>Sordariomycetidae</taxon>
        <taxon>Thyridiales</taxon>
        <taxon>Thyridiaceae</taxon>
        <taxon>Thyridium</taxon>
    </lineage>
</organism>
<proteinExistence type="inferred from homology"/>
<feature type="compositionally biased region" description="Polar residues" evidence="6">
    <location>
        <begin position="223"/>
        <end position="232"/>
    </location>
</feature>
<evidence type="ECO:0000256" key="1">
    <source>
        <dbReference type="ARBA" id="ARBA00004141"/>
    </source>
</evidence>
<dbReference type="Pfam" id="PF01544">
    <property type="entry name" value="CorA"/>
    <property type="match status" value="1"/>
</dbReference>
<dbReference type="GeneID" id="41975772"/>
<dbReference type="GO" id="GO:0016020">
    <property type="term" value="C:membrane"/>
    <property type="evidence" value="ECO:0007669"/>
    <property type="project" value="UniProtKB-SubCell"/>
</dbReference>